<keyword evidence="4" id="KW-0472">Membrane</keyword>
<feature type="compositionally biased region" description="Low complexity" evidence="3">
    <location>
        <begin position="168"/>
        <end position="178"/>
    </location>
</feature>
<feature type="transmembrane region" description="Helical" evidence="4">
    <location>
        <begin position="139"/>
        <end position="162"/>
    </location>
</feature>
<accession>A0ABX1A9C9</accession>
<dbReference type="Gene3D" id="2.30.42.10">
    <property type="match status" value="1"/>
</dbReference>
<keyword evidence="2" id="KW-0378">Hydrolase</keyword>
<proteinExistence type="predicted"/>
<dbReference type="PRINTS" id="PR00834">
    <property type="entry name" value="PROTEASES2C"/>
</dbReference>
<keyword evidence="1" id="KW-0645">Protease</keyword>
<dbReference type="InterPro" id="IPR051201">
    <property type="entry name" value="Chloro_Bact_Ser_Proteases"/>
</dbReference>
<reference evidence="6 7" key="1">
    <citation type="submission" date="2020-03" db="EMBL/GenBank/DDBJ databases">
        <title>WGS of actinomycetes isolated from Thailand.</title>
        <authorList>
            <person name="Thawai C."/>
        </authorList>
    </citation>
    <scope>NUCLEOTIDE SEQUENCE [LARGE SCALE GENOMIC DNA]</scope>
    <source>
        <strain evidence="6 7">SBST2-5</strain>
    </source>
</reference>
<feature type="compositionally biased region" description="Basic and acidic residues" evidence="3">
    <location>
        <begin position="29"/>
        <end position="39"/>
    </location>
</feature>
<comment type="caution">
    <text evidence="6">The sequence shown here is derived from an EMBL/GenBank/DDBJ whole genome shotgun (WGS) entry which is preliminary data.</text>
</comment>
<evidence type="ECO:0000313" key="6">
    <source>
        <dbReference type="EMBL" id="NJP53103.1"/>
    </source>
</evidence>
<keyword evidence="7" id="KW-1185">Reference proteome</keyword>
<name>A0ABX1A9C9_9ACTN</name>
<feature type="compositionally biased region" description="Gly residues" evidence="3">
    <location>
        <begin position="76"/>
        <end position="85"/>
    </location>
</feature>
<dbReference type="Pfam" id="PF13365">
    <property type="entry name" value="Trypsin_2"/>
    <property type="match status" value="1"/>
</dbReference>
<evidence type="ECO:0000259" key="5">
    <source>
        <dbReference type="SMART" id="SM00228"/>
    </source>
</evidence>
<feature type="compositionally biased region" description="Pro residues" evidence="3">
    <location>
        <begin position="43"/>
        <end position="53"/>
    </location>
</feature>
<dbReference type="InterPro" id="IPR001478">
    <property type="entry name" value="PDZ"/>
</dbReference>
<dbReference type="RefSeq" id="WP_167997935.1">
    <property type="nucleotide sequence ID" value="NZ_JAATEM010000033.1"/>
</dbReference>
<dbReference type="PANTHER" id="PTHR43343:SF3">
    <property type="entry name" value="PROTEASE DO-LIKE 8, CHLOROPLASTIC"/>
    <property type="match status" value="1"/>
</dbReference>
<evidence type="ECO:0000256" key="4">
    <source>
        <dbReference type="SAM" id="Phobius"/>
    </source>
</evidence>
<keyword evidence="4" id="KW-1133">Transmembrane helix</keyword>
<dbReference type="SUPFAM" id="SSF50494">
    <property type="entry name" value="Trypsin-like serine proteases"/>
    <property type="match status" value="1"/>
</dbReference>
<dbReference type="Gene3D" id="2.40.10.120">
    <property type="match status" value="1"/>
</dbReference>
<organism evidence="6 7">
    <name type="scientific">Streptomyces composti</name>
    <dbReference type="NCBI Taxonomy" id="2720025"/>
    <lineage>
        <taxon>Bacteria</taxon>
        <taxon>Bacillati</taxon>
        <taxon>Actinomycetota</taxon>
        <taxon>Actinomycetes</taxon>
        <taxon>Kitasatosporales</taxon>
        <taxon>Streptomycetaceae</taxon>
        <taxon>Streptomyces</taxon>
    </lineage>
</organism>
<feature type="compositionally biased region" description="Pro residues" evidence="3">
    <location>
        <begin position="11"/>
        <end position="21"/>
    </location>
</feature>
<evidence type="ECO:0000256" key="2">
    <source>
        <dbReference type="ARBA" id="ARBA00022801"/>
    </source>
</evidence>
<feature type="region of interest" description="Disordered" evidence="3">
    <location>
        <begin position="1"/>
        <end position="134"/>
    </location>
</feature>
<keyword evidence="4" id="KW-0812">Transmembrane</keyword>
<feature type="compositionally biased region" description="Pro residues" evidence="3">
    <location>
        <begin position="98"/>
        <end position="107"/>
    </location>
</feature>
<gene>
    <name evidence="6" type="ORF">HCJ93_24305</name>
</gene>
<dbReference type="Pfam" id="PF13180">
    <property type="entry name" value="PDZ_2"/>
    <property type="match status" value="1"/>
</dbReference>
<evidence type="ECO:0000313" key="7">
    <source>
        <dbReference type="Proteomes" id="UP000730591"/>
    </source>
</evidence>
<dbReference type="InterPro" id="IPR009003">
    <property type="entry name" value="Peptidase_S1_PA"/>
</dbReference>
<dbReference type="EMBL" id="JAATEM010000033">
    <property type="protein sequence ID" value="NJP53103.1"/>
    <property type="molecule type" value="Genomic_DNA"/>
</dbReference>
<evidence type="ECO:0000256" key="1">
    <source>
        <dbReference type="ARBA" id="ARBA00022670"/>
    </source>
</evidence>
<dbReference type="SUPFAM" id="SSF50156">
    <property type="entry name" value="PDZ domain-like"/>
    <property type="match status" value="1"/>
</dbReference>
<dbReference type="InterPro" id="IPR036034">
    <property type="entry name" value="PDZ_sf"/>
</dbReference>
<evidence type="ECO:0000256" key="3">
    <source>
        <dbReference type="SAM" id="MobiDB-lite"/>
    </source>
</evidence>
<protein>
    <submittedName>
        <fullName evidence="6">PDZ domain-containing protein</fullName>
    </submittedName>
</protein>
<feature type="region of interest" description="Disordered" evidence="3">
    <location>
        <begin position="163"/>
        <end position="184"/>
    </location>
</feature>
<feature type="region of interest" description="Disordered" evidence="3">
    <location>
        <begin position="424"/>
        <end position="447"/>
    </location>
</feature>
<feature type="compositionally biased region" description="Gly residues" evidence="3">
    <location>
        <begin position="108"/>
        <end position="121"/>
    </location>
</feature>
<dbReference type="InterPro" id="IPR001940">
    <property type="entry name" value="Peptidase_S1C"/>
</dbReference>
<dbReference type="Proteomes" id="UP000730591">
    <property type="component" value="Unassembled WGS sequence"/>
</dbReference>
<feature type="compositionally biased region" description="Low complexity" evidence="3">
    <location>
        <begin position="86"/>
        <end position="97"/>
    </location>
</feature>
<feature type="domain" description="PDZ" evidence="5">
    <location>
        <begin position="407"/>
        <end position="487"/>
    </location>
</feature>
<sequence>MSTENEGTAVPPAPSAPPTPVDAPAAPAHQEHPAPDRGTDPTTPLPPVPPESPRTPGAHGDHGASGMHSASDDTGAPGGPAGHGTPGPASGSSSAPDPSWPPPPPGGGSPHDGGAGHGGWGSTYQQSAPGPKKNGRGGLLAAVLVAALVAGGLGGGLGYTLAKNNDDTSSTTVSASTSGGDVKREPGTVAAVVAKALPSTVTIEAESSSGEGGTGTGFVFDKQGHIATNNHVVADAVDGGRLSATFPDGKKYEAEVVGNAQGYDVAVIKLKNAPSDLKPLTLGNSDEVAVGDSTIAIGAPFGLSNTVTTGIISAKNRPVASSDGSGSQASYMSALQTDASINPGNSGGPLLDAQGNVIGINSAIQSTSNGGFGTGQAGSIGLGFAIPINQAKFVAQELIKTGKPVYAKIGASVSLQENTGGAKITEQGAGGAEAVDPGGPADKAGLRPGDVITKLDDRVIDSGPTLIGEIWTHKPGDRVTITYERDGKEHTTELTLGARVGDN</sequence>
<dbReference type="PANTHER" id="PTHR43343">
    <property type="entry name" value="PEPTIDASE S12"/>
    <property type="match status" value="1"/>
</dbReference>
<dbReference type="SMART" id="SM00228">
    <property type="entry name" value="PDZ"/>
    <property type="match status" value="1"/>
</dbReference>